<proteinExistence type="predicted"/>
<keyword evidence="1" id="KW-0812">Transmembrane</keyword>
<keyword evidence="3" id="KW-1185">Reference proteome</keyword>
<dbReference type="AlphaFoldDB" id="A0A0D2JH60"/>
<dbReference type="RefSeq" id="XP_016626640.1">
    <property type="nucleotide sequence ID" value="XM_016782325.1"/>
</dbReference>
<evidence type="ECO:0000313" key="3">
    <source>
        <dbReference type="Proteomes" id="UP000053411"/>
    </source>
</evidence>
<accession>A0A0D2JH60</accession>
<keyword evidence="1" id="KW-0472">Membrane</keyword>
<feature type="transmembrane region" description="Helical" evidence="1">
    <location>
        <begin position="21"/>
        <end position="44"/>
    </location>
</feature>
<evidence type="ECO:0000313" key="2">
    <source>
        <dbReference type="EMBL" id="KIX92517.1"/>
    </source>
</evidence>
<dbReference type="STRING" id="1442371.A0A0D2JH60"/>
<sequence length="485" mass="52997">MRLPVIRYGLSKPYPQEWLTPVVVAGAIIVTIISSLISFASSGYNLEVVYSSDPNATAREVWMKNIPWLLTNKRTPTCQSTTIPINEKLTTNNTALTYTLTGVSQEGAEKHASVLIYHNNLLHNCSVDAIEFRLESLERTTAQIAISPWGVDLLGYVGCIVATPDGPTFVNLTAEYNYVPDTVSVLGGQNAVFVGRNQTTKASLFWGESLLAMYWTQAMVYLNVEWGAERAGQNDDLGSTWVKGVMAMTPNPSTADLTDLTYYNSSVFWITNITGLTGEYWVDPLMNPNDPASFSFATLWGRQAAPAGLWIAADSLAKSFQSTILTDLGQNSAHDNILNEPTLLQHFTANFSSIISQNNNSPGALNVGPTPGPAQTDYESFKASTGPIGVAPSVLATTYLCSVPHQKSFAELVTSILVADLVFLQAAWWLFRTGMDKLMERRDSQTHYCAGCSSRPRGSPAFESESSISLLKLNQPGIWERPEHA</sequence>
<dbReference type="Proteomes" id="UP000053411">
    <property type="component" value="Unassembled WGS sequence"/>
</dbReference>
<gene>
    <name evidence="2" type="ORF">Z520_11837</name>
</gene>
<protein>
    <submittedName>
        <fullName evidence="2">Uncharacterized protein</fullName>
    </submittedName>
</protein>
<organism evidence="2 3">
    <name type="scientific">Fonsecaea multimorphosa CBS 102226</name>
    <dbReference type="NCBI Taxonomy" id="1442371"/>
    <lineage>
        <taxon>Eukaryota</taxon>
        <taxon>Fungi</taxon>
        <taxon>Dikarya</taxon>
        <taxon>Ascomycota</taxon>
        <taxon>Pezizomycotina</taxon>
        <taxon>Eurotiomycetes</taxon>
        <taxon>Chaetothyriomycetidae</taxon>
        <taxon>Chaetothyriales</taxon>
        <taxon>Herpotrichiellaceae</taxon>
        <taxon>Fonsecaea</taxon>
    </lineage>
</organism>
<keyword evidence="1" id="KW-1133">Transmembrane helix</keyword>
<evidence type="ECO:0000256" key="1">
    <source>
        <dbReference type="SAM" id="Phobius"/>
    </source>
</evidence>
<dbReference type="EMBL" id="KN848104">
    <property type="protein sequence ID" value="KIX92517.1"/>
    <property type="molecule type" value="Genomic_DNA"/>
</dbReference>
<dbReference type="OrthoDB" id="3220769at2759"/>
<dbReference type="VEuPathDB" id="FungiDB:Z520_11837"/>
<dbReference type="GeneID" id="27717583"/>
<reference evidence="2 3" key="1">
    <citation type="submission" date="2015-01" db="EMBL/GenBank/DDBJ databases">
        <title>The Genome Sequence of Fonsecaea multimorphosa CBS 102226.</title>
        <authorList>
            <consortium name="The Broad Institute Genomics Platform"/>
            <person name="Cuomo C."/>
            <person name="de Hoog S."/>
            <person name="Gorbushina A."/>
            <person name="Stielow B."/>
            <person name="Teixiera M."/>
            <person name="Abouelleil A."/>
            <person name="Chapman S.B."/>
            <person name="Priest M."/>
            <person name="Young S.K."/>
            <person name="Wortman J."/>
            <person name="Nusbaum C."/>
            <person name="Birren B."/>
        </authorList>
    </citation>
    <scope>NUCLEOTIDE SEQUENCE [LARGE SCALE GENOMIC DNA]</scope>
    <source>
        <strain evidence="2 3">CBS 102226</strain>
    </source>
</reference>
<name>A0A0D2JH60_9EURO</name>